<reference evidence="2 3" key="1">
    <citation type="journal article" date="2006" name="Int. J. Syst. Evol. Microbiol.">
        <title>Costertonia aggregata gen. nov., sp. nov., a mesophilic marine bacterium of the family Flavobacteriaceae, isolated from a mature biofilm.</title>
        <authorList>
            <person name="Kwon K.K."/>
            <person name="Lee Y.K."/>
            <person name="Lee H.K."/>
        </authorList>
    </citation>
    <scope>NUCLEOTIDE SEQUENCE [LARGE SCALE GENOMIC DNA]</scope>
    <source>
        <strain evidence="2 3">KCCM 42265</strain>
    </source>
</reference>
<dbReference type="RefSeq" id="WP_179242800.1">
    <property type="nucleotide sequence ID" value="NZ_CP058595.1"/>
</dbReference>
<organism evidence="2 3">
    <name type="scientific">Costertonia aggregata</name>
    <dbReference type="NCBI Taxonomy" id="343403"/>
    <lineage>
        <taxon>Bacteria</taxon>
        <taxon>Pseudomonadati</taxon>
        <taxon>Bacteroidota</taxon>
        <taxon>Flavobacteriia</taxon>
        <taxon>Flavobacteriales</taxon>
        <taxon>Flavobacteriaceae</taxon>
        <taxon>Costertonia</taxon>
    </lineage>
</organism>
<protein>
    <submittedName>
        <fullName evidence="2">Uncharacterized protein</fullName>
    </submittedName>
</protein>
<keyword evidence="3" id="KW-1185">Reference proteome</keyword>
<keyword evidence="1" id="KW-0812">Transmembrane</keyword>
<feature type="transmembrane region" description="Helical" evidence="1">
    <location>
        <begin position="12"/>
        <end position="31"/>
    </location>
</feature>
<proteinExistence type="predicted"/>
<dbReference type="AlphaFoldDB" id="A0A7H9ASR0"/>
<name>A0A7H9ASR0_9FLAO</name>
<keyword evidence="1" id="KW-0472">Membrane</keyword>
<dbReference type="KEGG" id="cagg:HYG79_14585"/>
<keyword evidence="1" id="KW-1133">Transmembrane helix</keyword>
<dbReference type="EMBL" id="CP058595">
    <property type="protein sequence ID" value="QLG46521.1"/>
    <property type="molecule type" value="Genomic_DNA"/>
</dbReference>
<gene>
    <name evidence="2" type="ORF">HYG79_14585</name>
</gene>
<accession>A0A7H9ASR0</accession>
<evidence type="ECO:0000256" key="1">
    <source>
        <dbReference type="SAM" id="Phobius"/>
    </source>
</evidence>
<sequence>MAEIKVEKKNNYWGWIIGGLAVIGIIAWFLMADTDGAPDVNELEQVSTNESELESPSYDEEPVVSDNVEGLENPEKHMTDFVAFVGDKSRMGIDHEYTSEGLVKLVNATIERALVNDVDINMELQSAIEKAEAITNDPMDGDHADKIKKAYLSITDVIEKVQEEKYPQLSDDVEELRQAAQNIDPSVLTLDQKEKVNGYFKEAADILQKMNSV</sequence>
<dbReference type="Proteomes" id="UP000509302">
    <property type="component" value="Chromosome"/>
</dbReference>
<evidence type="ECO:0000313" key="3">
    <source>
        <dbReference type="Proteomes" id="UP000509302"/>
    </source>
</evidence>
<evidence type="ECO:0000313" key="2">
    <source>
        <dbReference type="EMBL" id="QLG46521.1"/>
    </source>
</evidence>